<evidence type="ECO:0000313" key="2">
    <source>
        <dbReference type="EMBL" id="GIL93071.1"/>
    </source>
</evidence>
<accession>A0A8J4D541</accession>
<feature type="region of interest" description="Disordered" evidence="1">
    <location>
        <begin position="718"/>
        <end position="738"/>
    </location>
</feature>
<evidence type="ECO:0000313" key="3">
    <source>
        <dbReference type="EMBL" id="GIM16470.1"/>
    </source>
</evidence>
<gene>
    <name evidence="2" type="ORF">Vretifemale_20547</name>
    <name evidence="3" type="ORF">Vretimale_19104</name>
</gene>
<feature type="compositionally biased region" description="Basic and acidic residues" evidence="1">
    <location>
        <begin position="536"/>
        <end position="553"/>
    </location>
</feature>
<organism evidence="2 4">
    <name type="scientific">Volvox reticuliferus</name>
    <dbReference type="NCBI Taxonomy" id="1737510"/>
    <lineage>
        <taxon>Eukaryota</taxon>
        <taxon>Viridiplantae</taxon>
        <taxon>Chlorophyta</taxon>
        <taxon>core chlorophytes</taxon>
        <taxon>Chlorophyceae</taxon>
        <taxon>CS clade</taxon>
        <taxon>Chlamydomonadales</taxon>
        <taxon>Volvocaceae</taxon>
        <taxon>Volvox</taxon>
    </lineage>
</organism>
<keyword evidence="4" id="KW-1185">Reference proteome</keyword>
<dbReference type="Proteomes" id="UP000747110">
    <property type="component" value="Unassembled WGS sequence"/>
</dbReference>
<feature type="region of interest" description="Disordered" evidence="1">
    <location>
        <begin position="92"/>
        <end position="117"/>
    </location>
</feature>
<reference evidence="2" key="1">
    <citation type="journal article" date="2021" name="Proc. Natl. Acad. Sci. U.S.A.">
        <title>Three genomes in the algal genus Volvox reveal the fate of a haploid sex-determining region after a transition to homothallism.</title>
        <authorList>
            <person name="Yamamoto K."/>
            <person name="Hamaji T."/>
            <person name="Kawai-Toyooka H."/>
            <person name="Matsuzaki R."/>
            <person name="Takahashi F."/>
            <person name="Nishimura Y."/>
            <person name="Kawachi M."/>
            <person name="Noguchi H."/>
            <person name="Minakuchi Y."/>
            <person name="Umen J.G."/>
            <person name="Toyoda A."/>
            <person name="Nozaki H."/>
        </authorList>
    </citation>
    <scope>NUCLEOTIDE SEQUENCE</scope>
    <source>
        <strain evidence="3">NIES-3785</strain>
        <strain evidence="2">NIES-3786</strain>
    </source>
</reference>
<evidence type="ECO:0000313" key="4">
    <source>
        <dbReference type="Proteomes" id="UP000747110"/>
    </source>
</evidence>
<name>A0A8J4D541_9CHLO</name>
<feature type="region of interest" description="Disordered" evidence="1">
    <location>
        <begin position="280"/>
        <end position="331"/>
    </location>
</feature>
<feature type="compositionally biased region" description="Gly residues" evidence="1">
    <location>
        <begin position="359"/>
        <end position="369"/>
    </location>
</feature>
<feature type="region of interest" description="Disordered" evidence="1">
    <location>
        <begin position="357"/>
        <end position="389"/>
    </location>
</feature>
<proteinExistence type="predicted"/>
<sequence length="866" mass="88535">MIAITIDDEEDAEFQADLARAIAASLEPDLPGPLDEIPRADNTGWNALLAVGQAATLGSSGLNARCSSPALLATDDIDADFQRQMAAALAASIQSAEEDRRRREVGGIPPQHRPLPVQDPAYVLQQGNATQAIWQLPPQQQQPQGFLAGNGSFCCSSGLVLKPLAAARASSSAPQAPISASPCRAMAPATWASSFRNTAALALGPAAEADGAADGEIEMGRDVALANGCPAYPLQPARSPGSSEGDSAAPVGITFGAGAATRCKDPLKMLQAEPAMGGTVRAGSAPVQLSSSPGKHGRTPSLTAVMDPLQPQMKRSRPGSDSGVAQPSIPGEALGCEDLRRRAAAWQQQRETSVVTGMTWGGSAGGGGCRTASDEKVPVPSAQLHSPPERPASAASCCTAPMACGVHVLEDCGDCGDGSTPGYADVGLQVPAASMDDSWRVATHSGSLPFLPPSHQRQQQAGENGKDAALSGVSLVGQEPGSGAGPLPLNLSWGGRSAGHLQQVQMQLSSRNGPPPARVPACEVSNGMTDVIIQHEQHLTAPGRRSDCSEGGRPRSRGSSASASTAPTAEGALCGLAHKPSSAGGSDPMITDSHAAVTEHAGVGMAAVDVVNVPSGAGPAEASTPVWGWGYSGAERRMLLQQRVWWWLGPGQVQSGHISSIDRRSEPLLYSVRLDSVGPGTERQTIIATADCLFPYLSHGDKLMCRLPPSASGSTTCNSNATSVVSRNHKPAAAAAQQRRQQLEEWPGFYGTAGLGSGAEGDSGGGVAAATGAGPCAWMLGTLQHCIFDGREPMVHVLLGPEQLPYSAPYEFVVPVSDAAEGSGCTPAAVPPASAAALPDAVGTGGFGSALHFNTCTEIVPFGRVA</sequence>
<dbReference type="EMBL" id="BNCQ01000079">
    <property type="protein sequence ID" value="GIM16470.1"/>
    <property type="molecule type" value="Genomic_DNA"/>
</dbReference>
<protein>
    <submittedName>
        <fullName evidence="2">Uncharacterized protein</fullName>
    </submittedName>
</protein>
<evidence type="ECO:0000256" key="1">
    <source>
        <dbReference type="SAM" id="MobiDB-lite"/>
    </source>
</evidence>
<dbReference type="EMBL" id="BNCP01000087">
    <property type="protein sequence ID" value="GIL93071.1"/>
    <property type="molecule type" value="Genomic_DNA"/>
</dbReference>
<comment type="caution">
    <text evidence="2">The sequence shown here is derived from an EMBL/GenBank/DDBJ whole genome shotgun (WGS) entry which is preliminary data.</text>
</comment>
<dbReference type="OrthoDB" id="545720at2759"/>
<feature type="region of interest" description="Disordered" evidence="1">
    <location>
        <begin position="448"/>
        <end position="467"/>
    </location>
</feature>
<feature type="region of interest" description="Disordered" evidence="1">
    <location>
        <begin position="536"/>
        <end position="567"/>
    </location>
</feature>
<feature type="compositionally biased region" description="Low complexity" evidence="1">
    <location>
        <begin position="557"/>
        <end position="567"/>
    </location>
</feature>
<dbReference type="Proteomes" id="UP000722791">
    <property type="component" value="Unassembled WGS sequence"/>
</dbReference>
<dbReference type="AlphaFoldDB" id="A0A8J4D541"/>